<protein>
    <recommendedName>
        <fullName evidence="4">Lipoprotein</fullName>
    </recommendedName>
</protein>
<dbReference type="EMBL" id="DWWJ01000078">
    <property type="protein sequence ID" value="HJC40717.1"/>
    <property type="molecule type" value="Genomic_DNA"/>
</dbReference>
<name>A0A9D2NZC9_9FIRM</name>
<evidence type="ECO:0008006" key="4">
    <source>
        <dbReference type="Google" id="ProtNLM"/>
    </source>
</evidence>
<organism evidence="2 3">
    <name type="scientific">Candidatus Intestinimonas pullistercoris</name>
    <dbReference type="NCBI Taxonomy" id="2838623"/>
    <lineage>
        <taxon>Bacteria</taxon>
        <taxon>Bacillati</taxon>
        <taxon>Bacillota</taxon>
        <taxon>Clostridia</taxon>
        <taxon>Eubacteriales</taxon>
        <taxon>Intestinimonas</taxon>
    </lineage>
</organism>
<keyword evidence="1" id="KW-0732">Signal</keyword>
<feature type="signal peptide" evidence="1">
    <location>
        <begin position="1"/>
        <end position="20"/>
    </location>
</feature>
<reference evidence="2" key="1">
    <citation type="journal article" date="2021" name="PeerJ">
        <title>Extensive microbial diversity within the chicken gut microbiome revealed by metagenomics and culture.</title>
        <authorList>
            <person name="Gilroy R."/>
            <person name="Ravi A."/>
            <person name="Getino M."/>
            <person name="Pursley I."/>
            <person name="Horton D.L."/>
            <person name="Alikhan N.F."/>
            <person name="Baker D."/>
            <person name="Gharbi K."/>
            <person name="Hall N."/>
            <person name="Watson M."/>
            <person name="Adriaenssens E.M."/>
            <person name="Foster-Nyarko E."/>
            <person name="Jarju S."/>
            <person name="Secka A."/>
            <person name="Antonio M."/>
            <person name="Oren A."/>
            <person name="Chaudhuri R.R."/>
            <person name="La Ragione R."/>
            <person name="Hildebrand F."/>
            <person name="Pallen M.J."/>
        </authorList>
    </citation>
    <scope>NUCLEOTIDE SEQUENCE</scope>
    <source>
        <strain evidence="2">CHK186-1790</strain>
    </source>
</reference>
<accession>A0A9D2NZC9</accession>
<feature type="chain" id="PRO_5039415118" description="Lipoprotein" evidence="1">
    <location>
        <begin position="21"/>
        <end position="382"/>
    </location>
</feature>
<comment type="caution">
    <text evidence="2">The sequence shown here is derived from an EMBL/GenBank/DDBJ whole genome shotgun (WGS) entry which is preliminary data.</text>
</comment>
<sequence length="382" mass="42556">MKKRLTLMLTAASLALLLAACGGGSGDNNSMEVSTDSNDTDIASCAEYAIDQLKSVLKNPNSLIVNNLYAVEADDCYIFDIDYSAENGFGGMNRDEFFIAVSSIENGFAVRTYGTGAFSEAENQMYSSQDFEKFNKVSGAYILDPETYQVVGIEESGIDSTIDQRVELVGKMKGEKEDSTGYGGAWDFEVDGDPFLKVVYFTEGTDLSWYEQFTGLPYEITISAIKDADGIYREAEIVEDTIRDATIEERLQRFNYYDRTILQDTISDSGLEVMSGDAMEALLTDATFSMRNNYGGDGDGTHTITFHGDGTVDASYTYEGAEYSMYEAWRMDGDSVVCTHSYTNTYGEQKTADYYFTPYQYDETRYLLIDQNGDYSMVLTQQ</sequence>
<evidence type="ECO:0000313" key="3">
    <source>
        <dbReference type="Proteomes" id="UP000823882"/>
    </source>
</evidence>
<proteinExistence type="predicted"/>
<evidence type="ECO:0000256" key="1">
    <source>
        <dbReference type="SAM" id="SignalP"/>
    </source>
</evidence>
<evidence type="ECO:0000313" key="2">
    <source>
        <dbReference type="EMBL" id="HJC40717.1"/>
    </source>
</evidence>
<dbReference type="PROSITE" id="PS51257">
    <property type="entry name" value="PROKAR_LIPOPROTEIN"/>
    <property type="match status" value="1"/>
</dbReference>
<dbReference type="AlphaFoldDB" id="A0A9D2NZC9"/>
<dbReference type="Proteomes" id="UP000823882">
    <property type="component" value="Unassembled WGS sequence"/>
</dbReference>
<gene>
    <name evidence="2" type="ORF">H9701_04095</name>
</gene>
<reference evidence="2" key="2">
    <citation type="submission" date="2021-04" db="EMBL/GenBank/DDBJ databases">
        <authorList>
            <person name="Gilroy R."/>
        </authorList>
    </citation>
    <scope>NUCLEOTIDE SEQUENCE</scope>
    <source>
        <strain evidence="2">CHK186-1790</strain>
    </source>
</reference>